<protein>
    <recommendedName>
        <fullName evidence="4">Outer membrane protein beta-barrel domain-containing protein</fullName>
    </recommendedName>
</protein>
<dbReference type="EMBL" id="CP101751">
    <property type="protein sequence ID" value="UUC45854.1"/>
    <property type="molecule type" value="Genomic_DNA"/>
</dbReference>
<evidence type="ECO:0000313" key="3">
    <source>
        <dbReference type="Proteomes" id="UP001059844"/>
    </source>
</evidence>
<name>A0ABY5IT76_9FLAO</name>
<sequence length="299" mass="34449">MLRDKILLFFLAFTGFAFSQEKKTDTVFVYEEVVVYDTVFVEKPFTKIDKAVFTSEVNKKDQLELTQNGKKFQIAVDTLILVTDKKRIKKEQHWFFGGKLHLGMAHNSLLNEMNAPNTTGIGLGIWTRKKLFNSDFSIGIGMDAFYWMGSFSFDASQNDGALNGYYFTNNNAPKLFKSFDNKNLQLQIPLQVYYTINRFTPSLGTFISASRYKSQFFGSSGNLPLTFDEIQDFKAEALQIGYLFELHYILSKHLSVALHFSSGKCNNLVFSKDDDKNQFFKTKNTFTENKFTIQLLYRL</sequence>
<gene>
    <name evidence="2" type="ORF">NOX80_01310</name>
</gene>
<evidence type="ECO:0008006" key="4">
    <source>
        <dbReference type="Google" id="ProtNLM"/>
    </source>
</evidence>
<keyword evidence="1" id="KW-0732">Signal</keyword>
<feature type="signal peptide" evidence="1">
    <location>
        <begin position="1"/>
        <end position="19"/>
    </location>
</feature>
<evidence type="ECO:0000256" key="1">
    <source>
        <dbReference type="SAM" id="SignalP"/>
    </source>
</evidence>
<proteinExistence type="predicted"/>
<dbReference type="Proteomes" id="UP001059844">
    <property type="component" value="Chromosome"/>
</dbReference>
<reference evidence="2" key="1">
    <citation type="submission" date="2022-07" db="EMBL/GenBank/DDBJ databases">
        <title>Isolation, identification, and degradation of a PFOSA degrading strain from sewage treatment plant.</title>
        <authorList>
            <person name="Zhang L."/>
            <person name="Huo Y."/>
        </authorList>
    </citation>
    <scope>NUCLEOTIDE SEQUENCE</scope>
    <source>
        <strain evidence="2">C1</strain>
    </source>
</reference>
<evidence type="ECO:0000313" key="2">
    <source>
        <dbReference type="EMBL" id="UUC45854.1"/>
    </source>
</evidence>
<organism evidence="2 3">
    <name type="scientific">Flavobacterium cerinum</name>
    <dbReference type="NCBI Taxonomy" id="2502784"/>
    <lineage>
        <taxon>Bacteria</taxon>
        <taxon>Pseudomonadati</taxon>
        <taxon>Bacteroidota</taxon>
        <taxon>Flavobacteriia</taxon>
        <taxon>Flavobacteriales</taxon>
        <taxon>Flavobacteriaceae</taxon>
        <taxon>Flavobacterium</taxon>
    </lineage>
</organism>
<accession>A0ABY5IT76</accession>
<feature type="chain" id="PRO_5045739798" description="Outer membrane protein beta-barrel domain-containing protein" evidence="1">
    <location>
        <begin position="20"/>
        <end position="299"/>
    </location>
</feature>
<keyword evidence="3" id="KW-1185">Reference proteome</keyword>
<dbReference type="RefSeq" id="WP_256551537.1">
    <property type="nucleotide sequence ID" value="NZ_CP101751.1"/>
</dbReference>